<evidence type="ECO:0000256" key="2">
    <source>
        <dbReference type="ARBA" id="ARBA00022729"/>
    </source>
</evidence>
<reference evidence="5" key="1">
    <citation type="submission" date="2021-11" db="EMBL/GenBank/DDBJ databases">
        <title>Description of a new species Pelosinus isolated from the bottom sediments of Lake Baikal.</title>
        <authorList>
            <person name="Zakharyuk A."/>
        </authorList>
    </citation>
    <scope>NUCLEOTIDE SEQUENCE</scope>
    <source>
        <strain evidence="5">Bkl1</strain>
    </source>
</reference>
<dbReference type="SUPFAM" id="SSF88713">
    <property type="entry name" value="Glycoside hydrolase/deacetylase"/>
    <property type="match status" value="1"/>
</dbReference>
<dbReference type="InterPro" id="IPR051398">
    <property type="entry name" value="Polysacch_Deacetylase"/>
</dbReference>
<keyword evidence="3" id="KW-1133">Transmembrane helix</keyword>
<dbReference type="RefSeq" id="WP_229537243.1">
    <property type="nucleotide sequence ID" value="NZ_JAJHJB010000062.1"/>
</dbReference>
<name>A0ABS8I0D7_9FIRM</name>
<dbReference type="PANTHER" id="PTHR34216:SF3">
    <property type="entry name" value="POLY-BETA-1,6-N-ACETYL-D-GLUCOSAMINE N-DEACETYLASE"/>
    <property type="match status" value="1"/>
</dbReference>
<comment type="caution">
    <text evidence="5">The sequence shown here is derived from an EMBL/GenBank/DDBJ whole genome shotgun (WGS) entry which is preliminary data.</text>
</comment>
<dbReference type="InterPro" id="IPR002509">
    <property type="entry name" value="NODB_dom"/>
</dbReference>
<feature type="transmembrane region" description="Helical" evidence="3">
    <location>
        <begin position="12"/>
        <end position="31"/>
    </location>
</feature>
<comment type="subcellular location">
    <subcellularLocation>
        <location evidence="1">Secreted</location>
    </subcellularLocation>
</comment>
<keyword evidence="6" id="KW-1185">Reference proteome</keyword>
<dbReference type="Pfam" id="PF01522">
    <property type="entry name" value="Polysacc_deac_1"/>
    <property type="match status" value="1"/>
</dbReference>
<evidence type="ECO:0000256" key="3">
    <source>
        <dbReference type="SAM" id="Phobius"/>
    </source>
</evidence>
<protein>
    <submittedName>
        <fullName evidence="5">Polysaccharide deacetylase family protein</fullName>
    </submittedName>
</protein>
<evidence type="ECO:0000313" key="5">
    <source>
        <dbReference type="EMBL" id="MCC5468371.1"/>
    </source>
</evidence>
<keyword evidence="3" id="KW-0472">Membrane</keyword>
<dbReference type="PANTHER" id="PTHR34216">
    <property type="match status" value="1"/>
</dbReference>
<keyword evidence="2" id="KW-0732">Signal</keyword>
<dbReference type="EMBL" id="JAJHJB010000062">
    <property type="protein sequence ID" value="MCC5468371.1"/>
    <property type="molecule type" value="Genomic_DNA"/>
</dbReference>
<dbReference type="PROSITE" id="PS51677">
    <property type="entry name" value="NODB"/>
    <property type="match status" value="1"/>
</dbReference>
<keyword evidence="3" id="KW-0812">Transmembrane</keyword>
<evidence type="ECO:0000259" key="4">
    <source>
        <dbReference type="PROSITE" id="PS51677"/>
    </source>
</evidence>
<dbReference type="CDD" id="cd10918">
    <property type="entry name" value="CE4_NodB_like_5s_6s"/>
    <property type="match status" value="1"/>
</dbReference>
<evidence type="ECO:0000313" key="6">
    <source>
        <dbReference type="Proteomes" id="UP001165492"/>
    </source>
</evidence>
<gene>
    <name evidence="5" type="ORF">LMF89_23835</name>
</gene>
<proteinExistence type="predicted"/>
<accession>A0ABS8I0D7</accession>
<feature type="domain" description="NodB homology" evidence="4">
    <location>
        <begin position="90"/>
        <end position="280"/>
    </location>
</feature>
<organism evidence="5 6">
    <name type="scientific">Pelosinus baikalensis</name>
    <dbReference type="NCBI Taxonomy" id="2892015"/>
    <lineage>
        <taxon>Bacteria</taxon>
        <taxon>Bacillati</taxon>
        <taxon>Bacillota</taxon>
        <taxon>Negativicutes</taxon>
        <taxon>Selenomonadales</taxon>
        <taxon>Sporomusaceae</taxon>
        <taxon>Pelosinus</taxon>
    </lineage>
</organism>
<dbReference type="InterPro" id="IPR011330">
    <property type="entry name" value="Glyco_hydro/deAcase_b/a-brl"/>
</dbReference>
<dbReference type="Proteomes" id="UP001165492">
    <property type="component" value="Unassembled WGS sequence"/>
</dbReference>
<evidence type="ECO:0000256" key="1">
    <source>
        <dbReference type="ARBA" id="ARBA00004613"/>
    </source>
</evidence>
<dbReference type="Gene3D" id="3.20.20.370">
    <property type="entry name" value="Glycoside hydrolase/deacetylase"/>
    <property type="match status" value="1"/>
</dbReference>
<sequence length="280" mass="32102">MQIVTKKAIRYGIIILIFILLGLSYIAFHYFQGIPVLNYHQINNKDHNTLTLSSTEFEAQINYLYQEGYTGISPDQLADYLQSGKKLPPKPILITLDDGYKDNYQVAYPILQKYHFTATIFVITDFVNNYGKYLTWNQIREMSDNGVSFEAHTLSHISLSKASDEEIHNQLVKSKEAIEWRLGKKVDYLAYPGGEYDQRVIGLAKEAGYRAAFTVNFGRDRINSTLYTLNRIPIFGGQSHTFFRFWLRLNFTQTINALQNLKAYLLKEGNTSIAGLISIP</sequence>